<dbReference type="Proteomes" id="UP001595453">
    <property type="component" value="Unassembled WGS sequence"/>
</dbReference>
<protein>
    <submittedName>
        <fullName evidence="3">Arm DNA-binding domain-containing protein</fullName>
    </submittedName>
</protein>
<comment type="caution">
    <text evidence="3">The sequence shown here is derived from an EMBL/GenBank/DDBJ whole genome shotgun (WGS) entry which is preliminary data.</text>
</comment>
<feature type="domain" description="Integrase DNA-binding" evidence="2">
    <location>
        <begin position="9"/>
        <end position="87"/>
    </location>
</feature>
<dbReference type="RefSeq" id="WP_377125032.1">
    <property type="nucleotide sequence ID" value="NZ_JBHRSD010000023.1"/>
</dbReference>
<dbReference type="InterPro" id="IPR025166">
    <property type="entry name" value="Integrase_DNA_bind_dom"/>
</dbReference>
<dbReference type="Pfam" id="PF13356">
    <property type="entry name" value="Arm-DNA-bind_3"/>
    <property type="match status" value="1"/>
</dbReference>
<feature type="compositionally biased region" description="Basic and acidic residues" evidence="1">
    <location>
        <begin position="81"/>
        <end position="91"/>
    </location>
</feature>
<accession>A0ABV7CLE7</accession>
<evidence type="ECO:0000313" key="3">
    <source>
        <dbReference type="EMBL" id="MFC3033492.1"/>
    </source>
</evidence>
<feature type="region of interest" description="Disordered" evidence="1">
    <location>
        <begin position="81"/>
        <end position="103"/>
    </location>
</feature>
<evidence type="ECO:0000313" key="4">
    <source>
        <dbReference type="Proteomes" id="UP001595453"/>
    </source>
</evidence>
<organism evidence="3 4">
    <name type="scientific">Pseudoalteromonas fenneropenaei</name>
    <dbReference type="NCBI Taxonomy" id="1737459"/>
    <lineage>
        <taxon>Bacteria</taxon>
        <taxon>Pseudomonadati</taxon>
        <taxon>Pseudomonadota</taxon>
        <taxon>Gammaproteobacteria</taxon>
        <taxon>Alteromonadales</taxon>
        <taxon>Pseudoalteromonadaceae</taxon>
        <taxon>Pseudoalteromonas</taxon>
    </lineage>
</organism>
<name>A0ABV7CLE7_9GAMM</name>
<gene>
    <name evidence="3" type="ORF">ACFOEE_13270</name>
</gene>
<keyword evidence="3" id="KW-0238">DNA-binding</keyword>
<dbReference type="InterPro" id="IPR038488">
    <property type="entry name" value="Integrase_DNA-bd_sf"/>
</dbReference>
<proteinExistence type="predicted"/>
<sequence>MPELTRSFTDQLVSNLPVKKHIQIYTDRHHSHLKLQVRPSGRKSYYFRAKCNGKDIKRKLGEVGQLTVSMAKVLADKTLRELRHNNHERPHQANGGKPPLMAA</sequence>
<dbReference type="EMBL" id="JBHRSD010000023">
    <property type="protein sequence ID" value="MFC3033492.1"/>
    <property type="molecule type" value="Genomic_DNA"/>
</dbReference>
<evidence type="ECO:0000259" key="2">
    <source>
        <dbReference type="Pfam" id="PF13356"/>
    </source>
</evidence>
<keyword evidence="4" id="KW-1185">Reference proteome</keyword>
<dbReference type="Gene3D" id="3.30.160.390">
    <property type="entry name" value="Integrase, DNA-binding domain"/>
    <property type="match status" value="1"/>
</dbReference>
<dbReference type="GO" id="GO:0003677">
    <property type="term" value="F:DNA binding"/>
    <property type="evidence" value="ECO:0007669"/>
    <property type="project" value="UniProtKB-KW"/>
</dbReference>
<evidence type="ECO:0000256" key="1">
    <source>
        <dbReference type="SAM" id="MobiDB-lite"/>
    </source>
</evidence>
<reference evidence="4" key="1">
    <citation type="journal article" date="2019" name="Int. J. Syst. Evol. Microbiol.">
        <title>The Global Catalogue of Microorganisms (GCM) 10K type strain sequencing project: providing services to taxonomists for standard genome sequencing and annotation.</title>
        <authorList>
            <consortium name="The Broad Institute Genomics Platform"/>
            <consortium name="The Broad Institute Genome Sequencing Center for Infectious Disease"/>
            <person name="Wu L."/>
            <person name="Ma J."/>
        </authorList>
    </citation>
    <scope>NUCLEOTIDE SEQUENCE [LARGE SCALE GENOMIC DNA]</scope>
    <source>
        <strain evidence="4">KCTC 42730</strain>
    </source>
</reference>